<reference evidence="1" key="1">
    <citation type="submission" date="2014-09" db="EMBL/GenBank/DDBJ databases">
        <authorList>
            <person name="Magalhaes I.L.F."/>
            <person name="Oliveira U."/>
            <person name="Santos F.R."/>
            <person name="Vidigal T.H.D.A."/>
            <person name="Brescovit A.D."/>
            <person name="Santos A.J."/>
        </authorList>
    </citation>
    <scope>NUCLEOTIDE SEQUENCE</scope>
    <source>
        <tissue evidence="1">Shoot tissue taken approximately 20 cm above the soil surface</tissue>
    </source>
</reference>
<name>A0A0A9A075_ARUDO</name>
<reference evidence="1" key="2">
    <citation type="journal article" date="2015" name="Data Brief">
        <title>Shoot transcriptome of the giant reed, Arundo donax.</title>
        <authorList>
            <person name="Barrero R.A."/>
            <person name="Guerrero F.D."/>
            <person name="Moolhuijzen P."/>
            <person name="Goolsby J.A."/>
            <person name="Tidwell J."/>
            <person name="Bellgard S.E."/>
            <person name="Bellgard M.I."/>
        </authorList>
    </citation>
    <scope>NUCLEOTIDE SEQUENCE</scope>
    <source>
        <tissue evidence="1">Shoot tissue taken approximately 20 cm above the soil surface</tissue>
    </source>
</reference>
<sequence>MIIYGTSAYIHWLSKSI</sequence>
<proteinExistence type="predicted"/>
<organism evidence="1">
    <name type="scientific">Arundo donax</name>
    <name type="common">Giant reed</name>
    <name type="synonym">Donax arundinaceus</name>
    <dbReference type="NCBI Taxonomy" id="35708"/>
    <lineage>
        <taxon>Eukaryota</taxon>
        <taxon>Viridiplantae</taxon>
        <taxon>Streptophyta</taxon>
        <taxon>Embryophyta</taxon>
        <taxon>Tracheophyta</taxon>
        <taxon>Spermatophyta</taxon>
        <taxon>Magnoliopsida</taxon>
        <taxon>Liliopsida</taxon>
        <taxon>Poales</taxon>
        <taxon>Poaceae</taxon>
        <taxon>PACMAD clade</taxon>
        <taxon>Arundinoideae</taxon>
        <taxon>Arundineae</taxon>
        <taxon>Arundo</taxon>
    </lineage>
</organism>
<protein>
    <submittedName>
        <fullName evidence="1">Uncharacterized protein</fullName>
    </submittedName>
</protein>
<accession>A0A0A9A075</accession>
<dbReference type="EMBL" id="GBRH01253414">
    <property type="protein sequence ID" value="JAD44481.1"/>
    <property type="molecule type" value="Transcribed_RNA"/>
</dbReference>
<evidence type="ECO:0000313" key="1">
    <source>
        <dbReference type="EMBL" id="JAD44481.1"/>
    </source>
</evidence>
<dbReference type="AlphaFoldDB" id="A0A0A9A075"/>